<dbReference type="Proteomes" id="UP001054902">
    <property type="component" value="Unassembled WGS sequence"/>
</dbReference>
<proteinExistence type="predicted"/>
<keyword evidence="3" id="KW-1185">Reference proteome</keyword>
<evidence type="ECO:0000256" key="1">
    <source>
        <dbReference type="SAM" id="MobiDB-lite"/>
    </source>
</evidence>
<feature type="compositionally biased region" description="Low complexity" evidence="1">
    <location>
        <begin position="92"/>
        <end position="102"/>
    </location>
</feature>
<feature type="compositionally biased region" description="Basic residues" evidence="1">
    <location>
        <begin position="80"/>
        <end position="91"/>
    </location>
</feature>
<sequence length="140" mass="15904">MSSKLLKQIIAGGDDLDAITNPSSKEMKKRKRLQSKQSQNQSENDDEVKKSVVDLQVESMLFFDKAFADRRTGSNTSMERRKKLLAKKKVSKSLTNTRSSSSAYARKAPIPTFNKKRAAKEKKIKDLEKLARLLKKSRSK</sequence>
<reference evidence="2 3" key="1">
    <citation type="journal article" date="2021" name="Sci. Rep.">
        <title>The genome of the diatom Chaetoceros tenuissimus carries an ancient integrated fragment of an extant virus.</title>
        <authorList>
            <person name="Hongo Y."/>
            <person name="Kimura K."/>
            <person name="Takaki Y."/>
            <person name="Yoshida Y."/>
            <person name="Baba S."/>
            <person name="Kobayashi G."/>
            <person name="Nagasaki K."/>
            <person name="Hano T."/>
            <person name="Tomaru Y."/>
        </authorList>
    </citation>
    <scope>NUCLEOTIDE SEQUENCE [LARGE SCALE GENOMIC DNA]</scope>
    <source>
        <strain evidence="2 3">NIES-3715</strain>
    </source>
</reference>
<evidence type="ECO:0000313" key="2">
    <source>
        <dbReference type="EMBL" id="GFH45959.1"/>
    </source>
</evidence>
<feature type="region of interest" description="Disordered" evidence="1">
    <location>
        <begin position="15"/>
        <end position="50"/>
    </location>
</feature>
<feature type="region of interest" description="Disordered" evidence="1">
    <location>
        <begin position="72"/>
        <end position="121"/>
    </location>
</feature>
<protein>
    <submittedName>
        <fullName evidence="2">Uncharacterized protein</fullName>
    </submittedName>
</protein>
<organism evidence="2 3">
    <name type="scientific">Chaetoceros tenuissimus</name>
    <dbReference type="NCBI Taxonomy" id="426638"/>
    <lineage>
        <taxon>Eukaryota</taxon>
        <taxon>Sar</taxon>
        <taxon>Stramenopiles</taxon>
        <taxon>Ochrophyta</taxon>
        <taxon>Bacillariophyta</taxon>
        <taxon>Coscinodiscophyceae</taxon>
        <taxon>Chaetocerotophycidae</taxon>
        <taxon>Chaetocerotales</taxon>
        <taxon>Chaetocerotaceae</taxon>
        <taxon>Chaetoceros</taxon>
    </lineage>
</organism>
<gene>
    <name evidence="2" type="ORF">CTEN210_02433</name>
</gene>
<comment type="caution">
    <text evidence="2">The sequence shown here is derived from an EMBL/GenBank/DDBJ whole genome shotgun (WGS) entry which is preliminary data.</text>
</comment>
<name>A0AAD3CJK1_9STRA</name>
<dbReference type="AlphaFoldDB" id="A0AAD3CJK1"/>
<evidence type="ECO:0000313" key="3">
    <source>
        <dbReference type="Proteomes" id="UP001054902"/>
    </source>
</evidence>
<accession>A0AAD3CJK1</accession>
<dbReference type="EMBL" id="BLLK01000022">
    <property type="protein sequence ID" value="GFH45959.1"/>
    <property type="molecule type" value="Genomic_DNA"/>
</dbReference>